<feature type="region of interest" description="Disordered" evidence="4">
    <location>
        <begin position="479"/>
        <end position="504"/>
    </location>
</feature>
<accession>A0A168NWU6</accession>
<evidence type="ECO:0000256" key="4">
    <source>
        <dbReference type="SAM" id="MobiDB-lite"/>
    </source>
</evidence>
<feature type="compositionally biased region" description="Low complexity" evidence="4">
    <location>
        <begin position="366"/>
        <end position="379"/>
    </location>
</feature>
<feature type="compositionally biased region" description="Low complexity" evidence="4">
    <location>
        <begin position="100"/>
        <end position="110"/>
    </location>
</feature>
<gene>
    <name evidence="6" type="primary">ABSGL_07095.1 scaffold 8717</name>
</gene>
<dbReference type="SUPFAM" id="SSF57903">
    <property type="entry name" value="FYVE/PHD zinc finger"/>
    <property type="match status" value="1"/>
</dbReference>
<dbReference type="GO" id="GO:0061186">
    <property type="term" value="P:negative regulation of silent mating-type cassette heterochromatin formation"/>
    <property type="evidence" value="ECO:0007669"/>
    <property type="project" value="TreeGrafter"/>
</dbReference>
<feature type="region of interest" description="Disordered" evidence="4">
    <location>
        <begin position="176"/>
        <end position="235"/>
    </location>
</feature>
<feature type="compositionally biased region" description="Polar residues" evidence="4">
    <location>
        <begin position="312"/>
        <end position="323"/>
    </location>
</feature>
<dbReference type="InterPro" id="IPR053051">
    <property type="entry name" value="HDAC_complex_subunit"/>
</dbReference>
<evidence type="ECO:0000313" key="6">
    <source>
        <dbReference type="EMBL" id="SAM01354.1"/>
    </source>
</evidence>
<dbReference type="InterPro" id="IPR019786">
    <property type="entry name" value="Zinc_finger_PHD-type_CS"/>
</dbReference>
<dbReference type="EMBL" id="LT553527">
    <property type="protein sequence ID" value="SAM01354.1"/>
    <property type="molecule type" value="Genomic_DNA"/>
</dbReference>
<dbReference type="STRING" id="4829.A0A168NWU6"/>
<dbReference type="InterPro" id="IPR001965">
    <property type="entry name" value="Znf_PHD"/>
</dbReference>
<keyword evidence="3" id="KW-0862">Zinc</keyword>
<protein>
    <recommendedName>
        <fullName evidence="5">Zinc finger PHD-type domain-containing protein</fullName>
    </recommendedName>
</protein>
<dbReference type="PROSITE" id="PS01359">
    <property type="entry name" value="ZF_PHD_1"/>
    <property type="match status" value="1"/>
</dbReference>
<evidence type="ECO:0000256" key="2">
    <source>
        <dbReference type="ARBA" id="ARBA00022771"/>
    </source>
</evidence>
<dbReference type="GO" id="GO:0061188">
    <property type="term" value="P:negative regulation of rDNA heterochromatin formation"/>
    <property type="evidence" value="ECO:0007669"/>
    <property type="project" value="TreeGrafter"/>
</dbReference>
<feature type="region of interest" description="Disordered" evidence="4">
    <location>
        <begin position="281"/>
        <end position="379"/>
    </location>
</feature>
<evidence type="ECO:0000313" key="7">
    <source>
        <dbReference type="Proteomes" id="UP000078561"/>
    </source>
</evidence>
<dbReference type="OMA" id="IMECITK"/>
<name>A0A168NWU6_ABSGL</name>
<dbReference type="GO" id="GO:0033698">
    <property type="term" value="C:Rpd3L complex"/>
    <property type="evidence" value="ECO:0007669"/>
    <property type="project" value="TreeGrafter"/>
</dbReference>
<feature type="compositionally biased region" description="Low complexity" evidence="4">
    <location>
        <begin position="1"/>
        <end position="21"/>
    </location>
</feature>
<dbReference type="GO" id="GO:0070210">
    <property type="term" value="C:Rpd3L-Expanded complex"/>
    <property type="evidence" value="ECO:0007669"/>
    <property type="project" value="TreeGrafter"/>
</dbReference>
<feature type="compositionally biased region" description="Low complexity" evidence="4">
    <location>
        <begin position="324"/>
        <end position="340"/>
    </location>
</feature>
<feature type="domain" description="Zinc finger PHD-type" evidence="5">
    <location>
        <begin position="87"/>
        <end position="156"/>
    </location>
</feature>
<keyword evidence="2" id="KW-0863">Zinc-finger</keyword>
<feature type="compositionally biased region" description="Low complexity" evidence="4">
    <location>
        <begin position="211"/>
        <end position="227"/>
    </location>
</feature>
<dbReference type="Gene3D" id="3.30.40.10">
    <property type="entry name" value="Zinc/RING finger domain, C3HC4 (zinc finger)"/>
    <property type="match status" value="1"/>
</dbReference>
<evidence type="ECO:0000256" key="1">
    <source>
        <dbReference type="ARBA" id="ARBA00022723"/>
    </source>
</evidence>
<dbReference type="InterPro" id="IPR013083">
    <property type="entry name" value="Znf_RING/FYVE/PHD"/>
</dbReference>
<dbReference type="InterPro" id="IPR011011">
    <property type="entry name" value="Znf_FYVE_PHD"/>
</dbReference>
<keyword evidence="1" id="KW-0479">Metal-binding</keyword>
<dbReference type="Pfam" id="PF20826">
    <property type="entry name" value="PHD_5"/>
    <property type="match status" value="1"/>
</dbReference>
<dbReference type="SMART" id="SM00249">
    <property type="entry name" value="PHD"/>
    <property type="match status" value="1"/>
</dbReference>
<dbReference type="AlphaFoldDB" id="A0A168NWU6"/>
<organism evidence="6">
    <name type="scientific">Absidia glauca</name>
    <name type="common">Pin mould</name>
    <dbReference type="NCBI Taxonomy" id="4829"/>
    <lineage>
        <taxon>Eukaryota</taxon>
        <taxon>Fungi</taxon>
        <taxon>Fungi incertae sedis</taxon>
        <taxon>Mucoromycota</taxon>
        <taxon>Mucoromycotina</taxon>
        <taxon>Mucoromycetes</taxon>
        <taxon>Mucorales</taxon>
        <taxon>Cunninghamellaceae</taxon>
        <taxon>Absidia</taxon>
    </lineage>
</organism>
<evidence type="ECO:0000256" key="3">
    <source>
        <dbReference type="ARBA" id="ARBA00022833"/>
    </source>
</evidence>
<dbReference type="GO" id="GO:0008270">
    <property type="term" value="F:zinc ion binding"/>
    <property type="evidence" value="ECO:0007669"/>
    <property type="project" value="UniProtKB-KW"/>
</dbReference>
<feature type="compositionally biased region" description="Polar residues" evidence="4">
    <location>
        <begin position="284"/>
        <end position="300"/>
    </location>
</feature>
<sequence>MTSSRRTSSRQQQQQQSITTTGVSVSNQVQEVSTLNSSSITNVVPTTLIQDETGVAATSAASEANTATEVIEKMSDDDGSDDSAITRCPCGKEKLPNWFGNSNGNNNNNKDNNEEEDDDEGLMVMCDQCEVWQHCKCVGLEEEKDIPDQYYCEQCRPENHKSVKTPHGRRYKRLYSSLGFSQDSNEDQPSAKPAKRKKRAKEAPGSRKSSRQQQPSSATNGATSSSSPILSDMSTDLDNAWSTQQALTTAIAISTLDDSNNSPNSSSPLTDTDEAAVLTRSRIRSGQSPVADSIPLTSPTMGRRKKQHTHEASTTIVTNGATFSASSTSPPPSSALSSPSRNTQGRFNKPIATLDPRSPHPPSSPLAPLSASPSTPTLLSALPTQREDASYWNQDGHPAREASPPAKIKYPTAKMTMADMNKRAKQIMDHLDKIKSALDSDTNLVENRISSGTALSTDGYQQHEDDSVLPISMSINSMTTYSSSDQQEEDEQRPRSHSTCSSISSASTLPLLLNDTDESYPSSLLLSASPTSPLPLDKLFEHQQEQESSLEMMGRVYRELLKFQRKFGGVLQVASSVR</sequence>
<feature type="region of interest" description="Disordered" evidence="4">
    <location>
        <begin position="98"/>
        <end position="119"/>
    </location>
</feature>
<dbReference type="PANTHER" id="PTHR47793:SF1">
    <property type="entry name" value="HISTONE DEACETYLASE COMPLEX SUBUNIT CTI6"/>
    <property type="match status" value="1"/>
</dbReference>
<feature type="region of interest" description="Disordered" evidence="4">
    <location>
        <begin position="1"/>
        <end position="28"/>
    </location>
</feature>
<dbReference type="OrthoDB" id="79252at2759"/>
<reference evidence="6" key="1">
    <citation type="submission" date="2016-04" db="EMBL/GenBank/DDBJ databases">
        <authorList>
            <person name="Evans L.H."/>
            <person name="Alamgir A."/>
            <person name="Owens N."/>
            <person name="Weber N.D."/>
            <person name="Virtaneva K."/>
            <person name="Barbian K."/>
            <person name="Babar A."/>
            <person name="Rosenke K."/>
        </authorList>
    </citation>
    <scope>NUCLEOTIDE SEQUENCE [LARGE SCALE GENOMIC DNA]</scope>
    <source>
        <strain evidence="6">CBS 101.48</strain>
    </source>
</reference>
<dbReference type="InParanoid" id="A0A168NWU6"/>
<proteinExistence type="predicted"/>
<dbReference type="PANTHER" id="PTHR47793">
    <property type="entry name" value="HISTONE DEACETYLASE COMPLEX SUBUNIT CTI6"/>
    <property type="match status" value="1"/>
</dbReference>
<evidence type="ECO:0000259" key="5">
    <source>
        <dbReference type="SMART" id="SM00249"/>
    </source>
</evidence>
<keyword evidence="7" id="KW-1185">Reference proteome</keyword>
<dbReference type="Proteomes" id="UP000078561">
    <property type="component" value="Unassembled WGS sequence"/>
</dbReference>